<dbReference type="NCBIfam" id="TIGR02118">
    <property type="entry name" value="EthD family reductase"/>
    <property type="match status" value="1"/>
</dbReference>
<dbReference type="Gene3D" id="3.30.70.100">
    <property type="match status" value="1"/>
</dbReference>
<name>A0ABN2JFD4_9ACTN</name>
<dbReference type="EMBL" id="BAAAME010000001">
    <property type="protein sequence ID" value="GAA1724317.1"/>
    <property type="molecule type" value="Genomic_DNA"/>
</dbReference>
<proteinExistence type="predicted"/>
<protein>
    <recommendedName>
        <fullName evidence="1">EthD domain-containing protein</fullName>
    </recommendedName>
</protein>
<evidence type="ECO:0000313" key="3">
    <source>
        <dbReference type="Proteomes" id="UP001501057"/>
    </source>
</evidence>
<dbReference type="SUPFAM" id="SSF54909">
    <property type="entry name" value="Dimeric alpha+beta barrel"/>
    <property type="match status" value="1"/>
</dbReference>
<organism evidence="2 3">
    <name type="scientific">Aeromicrobium alkaliterrae</name>
    <dbReference type="NCBI Taxonomy" id="302168"/>
    <lineage>
        <taxon>Bacteria</taxon>
        <taxon>Bacillati</taxon>
        <taxon>Actinomycetota</taxon>
        <taxon>Actinomycetes</taxon>
        <taxon>Propionibacteriales</taxon>
        <taxon>Nocardioidaceae</taxon>
        <taxon>Aeromicrobium</taxon>
    </lineage>
</organism>
<dbReference type="Proteomes" id="UP001501057">
    <property type="component" value="Unassembled WGS sequence"/>
</dbReference>
<comment type="caution">
    <text evidence="2">The sequence shown here is derived from an EMBL/GenBank/DDBJ whole genome shotgun (WGS) entry which is preliminary data.</text>
</comment>
<sequence>MYNLILMASRPDDWTHEQFITWWRGEHADQTYGLPGLRRWLHTDVQGAFEERSEGWDGVSILSFDDKAALDAALASEEWAAAVKHVGRMRGSRIAVTGEEMVMVG</sequence>
<reference evidence="2 3" key="1">
    <citation type="journal article" date="2019" name="Int. J. Syst. Evol. Microbiol.">
        <title>The Global Catalogue of Microorganisms (GCM) 10K type strain sequencing project: providing services to taxonomists for standard genome sequencing and annotation.</title>
        <authorList>
            <consortium name="The Broad Institute Genomics Platform"/>
            <consortium name="The Broad Institute Genome Sequencing Center for Infectious Disease"/>
            <person name="Wu L."/>
            <person name="Ma J."/>
        </authorList>
    </citation>
    <scope>NUCLEOTIDE SEQUENCE [LARGE SCALE GENOMIC DNA]</scope>
    <source>
        <strain evidence="2 3">JCM 13518</strain>
    </source>
</reference>
<accession>A0ABN2JFD4</accession>
<dbReference type="RefSeq" id="WP_344196665.1">
    <property type="nucleotide sequence ID" value="NZ_BAAAME010000001.1"/>
</dbReference>
<gene>
    <name evidence="2" type="ORF">GCM10009710_01410</name>
</gene>
<dbReference type="InterPro" id="IPR009799">
    <property type="entry name" value="EthD_dom"/>
</dbReference>
<evidence type="ECO:0000313" key="2">
    <source>
        <dbReference type="EMBL" id="GAA1724317.1"/>
    </source>
</evidence>
<dbReference type="Pfam" id="PF07110">
    <property type="entry name" value="EthD"/>
    <property type="match status" value="1"/>
</dbReference>
<keyword evidence="3" id="KW-1185">Reference proteome</keyword>
<dbReference type="InterPro" id="IPR011008">
    <property type="entry name" value="Dimeric_a/b-barrel"/>
</dbReference>
<feature type="domain" description="EthD" evidence="1">
    <location>
        <begin position="12"/>
        <end position="84"/>
    </location>
</feature>
<evidence type="ECO:0000259" key="1">
    <source>
        <dbReference type="Pfam" id="PF07110"/>
    </source>
</evidence>